<dbReference type="PROSITE" id="PS00798">
    <property type="entry name" value="ALDOKETO_REDUCTASE_1"/>
    <property type="match status" value="1"/>
</dbReference>
<dbReference type="InterPro" id="IPR029058">
    <property type="entry name" value="AB_hydrolase_fold"/>
</dbReference>
<dbReference type="Pfam" id="PF00248">
    <property type="entry name" value="Aldo_ket_red"/>
    <property type="match status" value="1"/>
</dbReference>
<dbReference type="PROSITE" id="PS00062">
    <property type="entry name" value="ALDOKETO_REDUCTASE_2"/>
    <property type="match status" value="1"/>
</dbReference>
<dbReference type="InterPro" id="IPR011009">
    <property type="entry name" value="Kinase-like_dom_sf"/>
</dbReference>
<comment type="caution">
    <text evidence="6">The sequence shown here is derived from an EMBL/GenBank/DDBJ whole genome shotgun (WGS) entry which is preliminary data.</text>
</comment>
<accession>A0AAI8VI89</accession>
<dbReference type="EMBL" id="CAUWAG010000007">
    <property type="protein sequence ID" value="CAJ2505419.1"/>
    <property type="molecule type" value="Genomic_DNA"/>
</dbReference>
<dbReference type="PANTHER" id="PTHR11732">
    <property type="entry name" value="ALDO/KETO REDUCTASE"/>
    <property type="match status" value="1"/>
</dbReference>
<protein>
    <recommendedName>
        <fullName evidence="1">protein-ribulosamine 3-kinase</fullName>
        <ecNumber evidence="1">2.7.1.172</ecNumber>
    </recommendedName>
</protein>
<reference evidence="6" key="1">
    <citation type="submission" date="2023-10" db="EMBL/GenBank/DDBJ databases">
        <authorList>
            <person name="Hackl T."/>
        </authorList>
    </citation>
    <scope>NUCLEOTIDE SEQUENCE</scope>
</reference>
<evidence type="ECO:0000256" key="2">
    <source>
        <dbReference type="ARBA" id="ARBA00023002"/>
    </source>
</evidence>
<dbReference type="Proteomes" id="UP001295740">
    <property type="component" value="Unassembled WGS sequence"/>
</dbReference>
<dbReference type="Gene3D" id="3.90.1200.10">
    <property type="match status" value="1"/>
</dbReference>
<evidence type="ECO:0000313" key="6">
    <source>
        <dbReference type="EMBL" id="CAJ2505419.1"/>
    </source>
</evidence>
<dbReference type="InterPro" id="IPR016477">
    <property type="entry name" value="Fructo-/Ketosamine-3-kinase"/>
</dbReference>
<keyword evidence="7" id="KW-1185">Reference proteome</keyword>
<dbReference type="InterPro" id="IPR018170">
    <property type="entry name" value="Aldo/ket_reductase_CS"/>
</dbReference>
<dbReference type="Pfam" id="PF12697">
    <property type="entry name" value="Abhydrolase_6"/>
    <property type="match status" value="1"/>
</dbReference>
<dbReference type="EC" id="2.7.1.172" evidence="1"/>
<dbReference type="GO" id="GO:0016491">
    <property type="term" value="F:oxidoreductase activity"/>
    <property type="evidence" value="ECO:0007669"/>
    <property type="project" value="UniProtKB-KW"/>
</dbReference>
<dbReference type="InterPro" id="IPR023210">
    <property type="entry name" value="NADP_OxRdtase_dom"/>
</dbReference>
<evidence type="ECO:0000259" key="4">
    <source>
        <dbReference type="Pfam" id="PF00248"/>
    </source>
</evidence>
<dbReference type="InterPro" id="IPR036812">
    <property type="entry name" value="NAD(P)_OxRdtase_dom_sf"/>
</dbReference>
<evidence type="ECO:0000259" key="5">
    <source>
        <dbReference type="Pfam" id="PF12697"/>
    </source>
</evidence>
<dbReference type="Gene3D" id="3.40.50.1820">
    <property type="entry name" value="alpha/beta hydrolase"/>
    <property type="match status" value="1"/>
</dbReference>
<dbReference type="CDD" id="cd19071">
    <property type="entry name" value="AKR_AKR1-5-like"/>
    <property type="match status" value="1"/>
</dbReference>
<feature type="domain" description="AB hydrolase-1" evidence="5">
    <location>
        <begin position="808"/>
        <end position="1000"/>
    </location>
</feature>
<organism evidence="6 7">
    <name type="scientific">Anthostomella pinea</name>
    <dbReference type="NCBI Taxonomy" id="933095"/>
    <lineage>
        <taxon>Eukaryota</taxon>
        <taxon>Fungi</taxon>
        <taxon>Dikarya</taxon>
        <taxon>Ascomycota</taxon>
        <taxon>Pezizomycotina</taxon>
        <taxon>Sordariomycetes</taxon>
        <taxon>Xylariomycetidae</taxon>
        <taxon>Xylariales</taxon>
        <taxon>Xylariaceae</taxon>
        <taxon>Anthostomella</taxon>
    </lineage>
</organism>
<dbReference type="AlphaFoldDB" id="A0AAI8VI89"/>
<sequence length="1009" mass="111658">MESQVQCDVTWFQDAKVLEVLDNTEEIIGVEKVFHSRWALSSRLNVVQKDKSQRSYFIKKSRGHHGREALRGEYESTLAVYTITPDFCSKPAGWGTFASDPCFHFYLCEFIELRPGLPAPLNFCEKLARLHSFSTSSNGMLGFHVTTYNGYLPQDNTWCDSWEGFFANALRHVLNVRQERAGPCAELDELLPVMFEKVIPRLLRPLETGGNTIKPSLVHGDLWCGNAAIIAKNKGDSVVYDPASFWAHNEYELGNWRPKRNKFSEDYFDAYHDFFPEAAPKEDADDRNALYAMRFNLNAATLFPTDTTYLDMVMDEMRILIPKFPEGYVAKVDGLAVIVTTVAATHNDKSGLQALIGRMTHPSVPSPWGPESDVVLHIGHSSPEAPNPEPQGEEVGNGGRNVNRICLMLLHDPILCHPELSHDDIGSIRYTEQRVKEAVKLALRLGYRHIDGASAYGNEKEIGQSIRESPVAREELFVTSKLAQTWHSPSVVAQALDETLADLQLDYVPHAYQSDENHNTVRHSSGNGKPAIDYELSRNYAATWEAMEALVDSGKAKAIGVSNFNVLKLRKPIATARIIPAVNQVELHPYLPQTDLVNFCQDNGVTVTARAVGVLSTAVTATTPYRPSVPADPFLAKQLPRASRSMRTRRVQTLKAQLKQGMSSWQPGLSAVFSHSTLSPNLRPQQHGLGDRLQPNLPPQPPRLLQRHALQLRLVPNHVHGPRGLRAAIGAHYAEFQQWRDYYVALPDSWDATSRGGVVNTQGFNGGVLKSGVTSQAPVGGYFLVEEIDNRRWITEIRQQNTLPSSVQLPKQGDFWPCDADSPDQQRGAASKLILRSVSAGNVVLMLMHSYGGAVGTAAVESLTRQGRAAQGQPGGVVHLFYLCAYLLAAGQSIRKIIARSGLWGRARRSQDLDPEDQLEQNNLIVPHHMACASGEAVHEGVEAHPEHISYVRTTENRCVPPQYQDIFTENVREAGATVAVEVLECGHSAYAKHPNGVADLVVIACSSS</sequence>
<dbReference type="GO" id="GO:0102193">
    <property type="term" value="F:protein-ribulosamine 3-kinase activity"/>
    <property type="evidence" value="ECO:0007669"/>
    <property type="project" value="UniProtKB-EC"/>
</dbReference>
<dbReference type="SUPFAM" id="SSF51430">
    <property type="entry name" value="NAD(P)-linked oxidoreductase"/>
    <property type="match status" value="1"/>
</dbReference>
<evidence type="ECO:0000313" key="7">
    <source>
        <dbReference type="Proteomes" id="UP001295740"/>
    </source>
</evidence>
<dbReference type="PRINTS" id="PR00069">
    <property type="entry name" value="ALDKETRDTASE"/>
</dbReference>
<dbReference type="InterPro" id="IPR020471">
    <property type="entry name" value="AKR"/>
</dbReference>
<dbReference type="Gene3D" id="3.20.20.100">
    <property type="entry name" value="NADP-dependent oxidoreductase domain"/>
    <property type="match status" value="1"/>
</dbReference>
<feature type="domain" description="NADP-dependent oxidoreductase" evidence="4">
    <location>
        <begin position="429"/>
        <end position="611"/>
    </location>
</feature>
<evidence type="ECO:0000256" key="3">
    <source>
        <dbReference type="ARBA" id="ARBA00048655"/>
    </source>
</evidence>
<dbReference type="InterPro" id="IPR000073">
    <property type="entry name" value="AB_hydrolase_1"/>
</dbReference>
<gene>
    <name evidence="6" type="ORF">KHLLAP_LOCUS5887</name>
</gene>
<comment type="catalytic activity">
    <reaction evidence="3">
        <text>N(6)-D-ribulosyl-L-lysyl-[protein] + ATP = N(6)-(3-O-phospho-D-ribulosyl)-L-lysyl-[protein] + ADP + H(+)</text>
        <dbReference type="Rhea" id="RHEA:48432"/>
        <dbReference type="Rhea" id="RHEA-COMP:12103"/>
        <dbReference type="Rhea" id="RHEA-COMP:12104"/>
        <dbReference type="ChEBI" id="CHEBI:15378"/>
        <dbReference type="ChEBI" id="CHEBI:30616"/>
        <dbReference type="ChEBI" id="CHEBI:90418"/>
        <dbReference type="ChEBI" id="CHEBI:90420"/>
        <dbReference type="ChEBI" id="CHEBI:456216"/>
        <dbReference type="EC" id="2.7.1.172"/>
    </reaction>
    <physiologicalReaction direction="left-to-right" evidence="3">
        <dbReference type="Rhea" id="RHEA:48433"/>
    </physiologicalReaction>
</comment>
<dbReference type="SUPFAM" id="SSF56112">
    <property type="entry name" value="Protein kinase-like (PK-like)"/>
    <property type="match status" value="1"/>
</dbReference>
<dbReference type="Pfam" id="PF03881">
    <property type="entry name" value="Fructosamin_kin"/>
    <property type="match status" value="1"/>
</dbReference>
<keyword evidence="2" id="KW-0560">Oxidoreductase</keyword>
<name>A0AAI8VI89_9PEZI</name>
<proteinExistence type="predicted"/>
<evidence type="ECO:0000256" key="1">
    <source>
        <dbReference type="ARBA" id="ARBA00011961"/>
    </source>
</evidence>